<evidence type="ECO:0000256" key="1">
    <source>
        <dbReference type="ARBA" id="ARBA00004141"/>
    </source>
</evidence>
<name>E9GV65_DAPPU</name>
<feature type="transmembrane region" description="Helical" evidence="8">
    <location>
        <begin position="265"/>
        <end position="286"/>
    </location>
</feature>
<feature type="transmembrane region" description="Helical" evidence="8">
    <location>
        <begin position="429"/>
        <end position="454"/>
    </location>
</feature>
<feature type="region of interest" description="Disordered" evidence="7">
    <location>
        <begin position="464"/>
        <end position="503"/>
    </location>
</feature>
<dbReference type="AlphaFoldDB" id="E9GV65"/>
<accession>E9GV65</accession>
<evidence type="ECO:0000256" key="8">
    <source>
        <dbReference type="SAM" id="Phobius"/>
    </source>
</evidence>
<feature type="transmembrane region" description="Helical" evidence="8">
    <location>
        <begin position="369"/>
        <end position="391"/>
    </location>
</feature>
<proteinExistence type="inferred from homology"/>
<dbReference type="Pfam" id="PF01758">
    <property type="entry name" value="SBF"/>
    <property type="match status" value="1"/>
</dbReference>
<evidence type="ECO:0000256" key="5">
    <source>
        <dbReference type="ARBA" id="ARBA00022989"/>
    </source>
</evidence>
<dbReference type="InterPro" id="IPR002657">
    <property type="entry name" value="BilAc:Na_symport/Acr3"/>
</dbReference>
<comment type="similarity">
    <text evidence="2">Belongs to the bile acid:sodium symporter (BASS) (TC 2.A.28) family.</text>
</comment>
<keyword evidence="4" id="KW-0813">Transport</keyword>
<feature type="transmembrane region" description="Helical" evidence="8">
    <location>
        <begin position="344"/>
        <end position="363"/>
    </location>
</feature>
<feature type="transmembrane region" description="Helical" evidence="8">
    <location>
        <begin position="237"/>
        <end position="258"/>
    </location>
</feature>
<dbReference type="InterPro" id="IPR038770">
    <property type="entry name" value="Na+/solute_symporter_sf"/>
</dbReference>
<dbReference type="Gene3D" id="1.20.1530.20">
    <property type="match status" value="1"/>
</dbReference>
<dbReference type="OrthoDB" id="203097at2759"/>
<comment type="subcellular location">
    <subcellularLocation>
        <location evidence="1">Membrane</location>
        <topology evidence="1">Multi-pass membrane protein</topology>
    </subcellularLocation>
</comment>
<dbReference type="PhylomeDB" id="E9GV65"/>
<evidence type="ECO:0000256" key="7">
    <source>
        <dbReference type="SAM" id="MobiDB-lite"/>
    </source>
</evidence>
<keyword evidence="9" id="KW-0732">Signal</keyword>
<feature type="chain" id="PRO_5003237748" evidence="9">
    <location>
        <begin position="30"/>
        <end position="533"/>
    </location>
</feature>
<gene>
    <name evidence="10" type="ORF">DAPPUDRAFT_248773</name>
</gene>
<feature type="transmembrane region" description="Helical" evidence="8">
    <location>
        <begin position="306"/>
        <end position="323"/>
    </location>
</feature>
<dbReference type="HOGENOM" id="CLU_032687_0_0_1"/>
<dbReference type="GO" id="GO:0015293">
    <property type="term" value="F:symporter activity"/>
    <property type="evidence" value="ECO:0007669"/>
    <property type="project" value="UniProtKB-KW"/>
</dbReference>
<keyword evidence="11" id="KW-1185">Reference proteome</keyword>
<protein>
    <submittedName>
        <fullName evidence="10">Uncharacterized protein</fullName>
    </submittedName>
</protein>
<evidence type="ECO:0000313" key="11">
    <source>
        <dbReference type="Proteomes" id="UP000000305"/>
    </source>
</evidence>
<keyword evidence="5 8" id="KW-1133">Transmembrane helix</keyword>
<evidence type="ECO:0000256" key="9">
    <source>
        <dbReference type="SAM" id="SignalP"/>
    </source>
</evidence>
<reference evidence="10 11" key="1">
    <citation type="journal article" date="2011" name="Science">
        <title>The ecoresponsive genome of Daphnia pulex.</title>
        <authorList>
            <person name="Colbourne J.K."/>
            <person name="Pfrender M.E."/>
            <person name="Gilbert D."/>
            <person name="Thomas W.K."/>
            <person name="Tucker A."/>
            <person name="Oakley T.H."/>
            <person name="Tokishita S."/>
            <person name="Aerts A."/>
            <person name="Arnold G.J."/>
            <person name="Basu M.K."/>
            <person name="Bauer D.J."/>
            <person name="Caceres C.E."/>
            <person name="Carmel L."/>
            <person name="Casola C."/>
            <person name="Choi J.H."/>
            <person name="Detter J.C."/>
            <person name="Dong Q."/>
            <person name="Dusheyko S."/>
            <person name="Eads B.D."/>
            <person name="Frohlich T."/>
            <person name="Geiler-Samerotte K.A."/>
            <person name="Gerlach D."/>
            <person name="Hatcher P."/>
            <person name="Jogdeo S."/>
            <person name="Krijgsveld J."/>
            <person name="Kriventseva E.V."/>
            <person name="Kultz D."/>
            <person name="Laforsch C."/>
            <person name="Lindquist E."/>
            <person name="Lopez J."/>
            <person name="Manak J.R."/>
            <person name="Muller J."/>
            <person name="Pangilinan J."/>
            <person name="Patwardhan R.P."/>
            <person name="Pitluck S."/>
            <person name="Pritham E.J."/>
            <person name="Rechtsteiner A."/>
            <person name="Rho M."/>
            <person name="Rogozin I.B."/>
            <person name="Sakarya O."/>
            <person name="Salamov A."/>
            <person name="Schaack S."/>
            <person name="Shapiro H."/>
            <person name="Shiga Y."/>
            <person name="Skalitzky C."/>
            <person name="Smith Z."/>
            <person name="Souvorov A."/>
            <person name="Sung W."/>
            <person name="Tang Z."/>
            <person name="Tsuchiya D."/>
            <person name="Tu H."/>
            <person name="Vos H."/>
            <person name="Wang M."/>
            <person name="Wolf Y.I."/>
            <person name="Yamagata H."/>
            <person name="Yamada T."/>
            <person name="Ye Y."/>
            <person name="Shaw J.R."/>
            <person name="Andrews J."/>
            <person name="Crease T.J."/>
            <person name="Tang H."/>
            <person name="Lucas S.M."/>
            <person name="Robertson H.M."/>
            <person name="Bork P."/>
            <person name="Koonin E.V."/>
            <person name="Zdobnov E.M."/>
            <person name="Grigoriev I.V."/>
            <person name="Lynch M."/>
            <person name="Boore J.L."/>
        </authorList>
    </citation>
    <scope>NUCLEOTIDE SEQUENCE [LARGE SCALE GENOMIC DNA]</scope>
</reference>
<feature type="transmembrane region" description="Helical" evidence="8">
    <location>
        <begin position="173"/>
        <end position="197"/>
    </location>
</feature>
<dbReference type="KEGG" id="dpx:DAPPUDRAFT_248773"/>
<feature type="signal peptide" evidence="9">
    <location>
        <begin position="1"/>
        <end position="29"/>
    </location>
</feature>
<evidence type="ECO:0000256" key="2">
    <source>
        <dbReference type="ARBA" id="ARBA00006528"/>
    </source>
</evidence>
<sequence length="533" mass="58333">MTSTMLSLSLNSVAAILLVLLAGFPVNNGDDTDAAVVTTPSPDVGPWVLVTNPLKLERITEMIPYTINLTLTYSESEEPPKYVSKETLFVVKVSTTNPLTVKLDSKEIVFTWEDVTEGNNKSLGVTGQVIGYVDLNFVLDILPKNGSVAVETVPVLSGYLVTVIRESDTLDNVFTIIMIIMAVLNTINMGCALDMAIVKQNILRPVGPIVGFISQFTFMPLFAFGIAMLMIKDPLMGFGLLVIGVCPGGIASNFWTLLLDGDVNLSITMTFVSSIAAMGMMPLWLWLLSPFFLPPGSSVQVPFLDMAVSLILLTVPLGIGLLIRRFKLSVAEFLTVKIIKPFSFFFIFFIFGLGFYSMSHIFILLDWTLLTAGLAVTVAGFVFGAFFAWITRLGRPQIIAVSLETAMQNANIAFVLLKTTLPTPYSDIAALPAIAQILMTTSILFIFFGIIMAYRCVKNRGCKKKEDKVEEEEETTKSLMLKDYTDGSNGNAKKVETPPPQYYGGQVTPEFSWAKRPSLIVPSSPTIDPRIIA</sequence>
<dbReference type="PANTHER" id="PTHR10361">
    <property type="entry name" value="SODIUM-BILE ACID COTRANSPORTER"/>
    <property type="match status" value="1"/>
</dbReference>
<keyword evidence="4" id="KW-0769">Symport</keyword>
<evidence type="ECO:0000256" key="3">
    <source>
        <dbReference type="ARBA" id="ARBA00022692"/>
    </source>
</evidence>
<dbReference type="InterPro" id="IPR004710">
    <property type="entry name" value="Bilac:Na_transpt"/>
</dbReference>
<dbReference type="GO" id="GO:0016020">
    <property type="term" value="C:membrane"/>
    <property type="evidence" value="ECO:0007669"/>
    <property type="project" value="UniProtKB-SubCell"/>
</dbReference>
<evidence type="ECO:0000256" key="6">
    <source>
        <dbReference type="ARBA" id="ARBA00023136"/>
    </source>
</evidence>
<evidence type="ECO:0000313" key="10">
    <source>
        <dbReference type="EMBL" id="EFX76606.1"/>
    </source>
</evidence>
<dbReference type="Proteomes" id="UP000000305">
    <property type="component" value="Unassembled WGS sequence"/>
</dbReference>
<dbReference type="InParanoid" id="E9GV65"/>
<feature type="transmembrane region" description="Helical" evidence="8">
    <location>
        <begin position="209"/>
        <end position="231"/>
    </location>
</feature>
<dbReference type="PANTHER" id="PTHR10361:SF28">
    <property type="entry name" value="P3 PROTEIN-RELATED"/>
    <property type="match status" value="1"/>
</dbReference>
<organism evidence="10 11">
    <name type="scientific">Daphnia pulex</name>
    <name type="common">Water flea</name>
    <dbReference type="NCBI Taxonomy" id="6669"/>
    <lineage>
        <taxon>Eukaryota</taxon>
        <taxon>Metazoa</taxon>
        <taxon>Ecdysozoa</taxon>
        <taxon>Arthropoda</taxon>
        <taxon>Crustacea</taxon>
        <taxon>Branchiopoda</taxon>
        <taxon>Diplostraca</taxon>
        <taxon>Cladocera</taxon>
        <taxon>Anomopoda</taxon>
        <taxon>Daphniidae</taxon>
        <taxon>Daphnia</taxon>
    </lineage>
</organism>
<keyword evidence="6 8" id="KW-0472">Membrane</keyword>
<keyword evidence="3 8" id="KW-0812">Transmembrane</keyword>
<dbReference type="EMBL" id="GL732567">
    <property type="protein sequence ID" value="EFX76606.1"/>
    <property type="molecule type" value="Genomic_DNA"/>
</dbReference>
<dbReference type="eggNOG" id="KOG2718">
    <property type="taxonomic scope" value="Eukaryota"/>
</dbReference>
<evidence type="ECO:0000256" key="4">
    <source>
        <dbReference type="ARBA" id="ARBA00022847"/>
    </source>
</evidence>
<feature type="transmembrane region" description="Helical" evidence="8">
    <location>
        <begin position="398"/>
        <end position="417"/>
    </location>
</feature>